<protein>
    <recommendedName>
        <fullName evidence="2">histidine kinase</fullName>
        <ecNumber evidence="2">2.7.13.3</ecNumber>
    </recommendedName>
</protein>
<keyword evidence="10" id="KW-1185">Reference proteome</keyword>
<dbReference type="GO" id="GO:0009927">
    <property type="term" value="F:histidine phosphotransfer kinase activity"/>
    <property type="evidence" value="ECO:0007669"/>
    <property type="project" value="TreeGrafter"/>
</dbReference>
<dbReference type="EC" id="2.7.13.3" evidence="2"/>
<dbReference type="InterPro" id="IPR011006">
    <property type="entry name" value="CheY-like_superfamily"/>
</dbReference>
<feature type="domain" description="Response regulatory" evidence="8">
    <location>
        <begin position="418"/>
        <end position="529"/>
    </location>
</feature>
<dbReference type="CDD" id="cd17546">
    <property type="entry name" value="REC_hyHK_CKI1_RcsC-like"/>
    <property type="match status" value="1"/>
</dbReference>
<dbReference type="SMART" id="SM00387">
    <property type="entry name" value="HATPase_c"/>
    <property type="match status" value="1"/>
</dbReference>
<dbReference type="PROSITE" id="PS50110">
    <property type="entry name" value="RESPONSE_REGULATORY"/>
    <property type="match status" value="1"/>
</dbReference>
<dbReference type="PROSITE" id="PS50109">
    <property type="entry name" value="HIS_KIN"/>
    <property type="match status" value="1"/>
</dbReference>
<dbReference type="InterPro" id="IPR004358">
    <property type="entry name" value="Sig_transdc_His_kin-like_C"/>
</dbReference>
<dbReference type="Gene3D" id="1.10.287.130">
    <property type="match status" value="1"/>
</dbReference>
<feature type="modified residue" description="4-aspartylphosphate" evidence="6">
    <location>
        <position position="467"/>
    </location>
</feature>
<dbReference type="Pfam" id="PF01590">
    <property type="entry name" value="GAF"/>
    <property type="match status" value="1"/>
</dbReference>
<dbReference type="Proteomes" id="UP000061457">
    <property type="component" value="Chromosome II"/>
</dbReference>
<sequence>MKSAPLSENEILRLKTLERYEVLDTEAEQSFDDITKLASVICNTPISLVSLVDSNRQWFKSKVGLDADETSREIAFCSHAILEEHVFEIEDARKDERFFDNPLVTDGPKIRFYAGAPLRAPNGEAVGTLCAISDEPQKLTNEQRLALKTLAKQVIAQLELRLKVKQLKDSNRAKDEFLSTISHELRTPLNAITGFSEILKSSVEIKALPEEQYEYIENIEFSSHQLLEIVNSVLDLEKIDAGKMELKQQPISLDKLFQSIMSMMGNRAQQEDIELNYDIDSTFATRFFDVDKTKLTQIIVNIIGNAVKFTPQGKQVNVRFYLNRDKLHIEVADQGIGISKTDQALLFDKFKQVGMQRKEGTGLGLCISKGLVELMKGKIQLSSTLGKGTLVSISLPVDECQKCTEIAPVEAKNLENIHICVVEDNPLNQMLIRAMLQQLGGQYTIFETAEALFEMSSLNTFDIFLLDINLPGMSGLQALEKLKTLQCKQPKVAVTADIFQEKELRTLFDSVITKPYKKSDLIDVLNQLVTPTIPA</sequence>
<dbReference type="GO" id="GO:0000155">
    <property type="term" value="F:phosphorelay sensor kinase activity"/>
    <property type="evidence" value="ECO:0007669"/>
    <property type="project" value="InterPro"/>
</dbReference>
<dbReference type="Gene3D" id="3.40.50.2300">
    <property type="match status" value="1"/>
</dbReference>
<evidence type="ECO:0000256" key="5">
    <source>
        <dbReference type="ARBA" id="ARBA00022777"/>
    </source>
</evidence>
<dbReference type="SUPFAM" id="SSF55781">
    <property type="entry name" value="GAF domain-like"/>
    <property type="match status" value="1"/>
</dbReference>
<name>A0A0S2K8E7_9GAMM</name>
<dbReference type="SMART" id="SM00388">
    <property type="entry name" value="HisKA"/>
    <property type="match status" value="1"/>
</dbReference>
<dbReference type="InterPro" id="IPR003661">
    <property type="entry name" value="HisK_dim/P_dom"/>
</dbReference>
<dbReference type="InterPro" id="IPR003594">
    <property type="entry name" value="HATPase_dom"/>
</dbReference>
<proteinExistence type="predicted"/>
<evidence type="ECO:0000256" key="1">
    <source>
        <dbReference type="ARBA" id="ARBA00000085"/>
    </source>
</evidence>
<dbReference type="InterPro" id="IPR036890">
    <property type="entry name" value="HATPase_C_sf"/>
</dbReference>
<dbReference type="Pfam" id="PF00512">
    <property type="entry name" value="HisKA"/>
    <property type="match status" value="1"/>
</dbReference>
<dbReference type="PRINTS" id="PR00344">
    <property type="entry name" value="BCTRLSENSOR"/>
</dbReference>
<dbReference type="InterPro" id="IPR001789">
    <property type="entry name" value="Sig_transdc_resp-reg_receiver"/>
</dbReference>
<dbReference type="PANTHER" id="PTHR43047:SF72">
    <property type="entry name" value="OSMOSENSING HISTIDINE PROTEIN KINASE SLN1"/>
    <property type="match status" value="1"/>
</dbReference>
<dbReference type="RefSeq" id="WP_058032148.1">
    <property type="nucleotide sequence ID" value="NZ_CP013188.1"/>
</dbReference>
<dbReference type="SUPFAM" id="SSF47384">
    <property type="entry name" value="Homodimeric domain of signal transducing histidine kinase"/>
    <property type="match status" value="1"/>
</dbReference>
<dbReference type="OrthoDB" id="9802848at2"/>
<dbReference type="Pfam" id="PF00072">
    <property type="entry name" value="Response_reg"/>
    <property type="match status" value="1"/>
</dbReference>
<dbReference type="PANTHER" id="PTHR43047">
    <property type="entry name" value="TWO-COMPONENT HISTIDINE PROTEIN KINASE"/>
    <property type="match status" value="1"/>
</dbReference>
<dbReference type="SMART" id="SM00065">
    <property type="entry name" value="GAF"/>
    <property type="match status" value="1"/>
</dbReference>
<reference evidence="9 10" key="1">
    <citation type="submission" date="2015-11" db="EMBL/GenBank/DDBJ databases">
        <authorList>
            <person name="Zhang Y."/>
            <person name="Guo Z."/>
        </authorList>
    </citation>
    <scope>NUCLEOTIDE SEQUENCE [LARGE SCALE GENOMIC DNA]</scope>
    <source>
        <strain evidence="9 10">KCTC 12086</strain>
    </source>
</reference>
<gene>
    <name evidence="9" type="ORF">PP2015_3807</name>
</gene>
<dbReference type="SMART" id="SM00448">
    <property type="entry name" value="REC"/>
    <property type="match status" value="1"/>
</dbReference>
<dbReference type="FunFam" id="3.30.565.10:FF:000006">
    <property type="entry name" value="Sensor histidine kinase WalK"/>
    <property type="match status" value="1"/>
</dbReference>
<feature type="domain" description="Histidine kinase" evidence="7">
    <location>
        <begin position="180"/>
        <end position="399"/>
    </location>
</feature>
<dbReference type="CDD" id="cd16922">
    <property type="entry name" value="HATPase_EvgS-ArcB-TorS-like"/>
    <property type="match status" value="1"/>
</dbReference>
<dbReference type="PATRIC" id="fig|161398.10.peg.3891"/>
<organism evidence="9 10">
    <name type="scientific">Pseudoalteromonas phenolica</name>
    <dbReference type="NCBI Taxonomy" id="161398"/>
    <lineage>
        <taxon>Bacteria</taxon>
        <taxon>Pseudomonadati</taxon>
        <taxon>Pseudomonadota</taxon>
        <taxon>Gammaproteobacteria</taxon>
        <taxon>Alteromonadales</taxon>
        <taxon>Pseudoalteromonadaceae</taxon>
        <taxon>Pseudoalteromonas</taxon>
    </lineage>
</organism>
<dbReference type="InterPro" id="IPR036097">
    <property type="entry name" value="HisK_dim/P_sf"/>
</dbReference>
<evidence type="ECO:0000256" key="3">
    <source>
        <dbReference type="ARBA" id="ARBA00022553"/>
    </source>
</evidence>
<keyword evidence="3 6" id="KW-0597">Phosphoprotein</keyword>
<dbReference type="Pfam" id="PF02518">
    <property type="entry name" value="HATPase_c"/>
    <property type="match status" value="1"/>
</dbReference>
<dbReference type="AlphaFoldDB" id="A0A0S2K8E7"/>
<accession>A0A0S2K8E7</accession>
<dbReference type="EMBL" id="CP013188">
    <property type="protein sequence ID" value="ALO44276.1"/>
    <property type="molecule type" value="Genomic_DNA"/>
</dbReference>
<dbReference type="Gene3D" id="3.30.450.40">
    <property type="match status" value="1"/>
</dbReference>
<dbReference type="InterPro" id="IPR005467">
    <property type="entry name" value="His_kinase_dom"/>
</dbReference>
<evidence type="ECO:0000313" key="9">
    <source>
        <dbReference type="EMBL" id="ALO44276.1"/>
    </source>
</evidence>
<dbReference type="GO" id="GO:0005886">
    <property type="term" value="C:plasma membrane"/>
    <property type="evidence" value="ECO:0007669"/>
    <property type="project" value="UniProtKB-ARBA"/>
</dbReference>
<dbReference type="STRING" id="161398.PP2015_3807"/>
<evidence type="ECO:0000256" key="2">
    <source>
        <dbReference type="ARBA" id="ARBA00012438"/>
    </source>
</evidence>
<dbReference type="SUPFAM" id="SSF55874">
    <property type="entry name" value="ATPase domain of HSP90 chaperone/DNA topoisomerase II/histidine kinase"/>
    <property type="match status" value="1"/>
</dbReference>
<comment type="catalytic activity">
    <reaction evidence="1">
        <text>ATP + protein L-histidine = ADP + protein N-phospho-L-histidine.</text>
        <dbReference type="EC" id="2.7.13.3"/>
    </reaction>
</comment>
<keyword evidence="4" id="KW-0808">Transferase</keyword>
<evidence type="ECO:0000259" key="7">
    <source>
        <dbReference type="PROSITE" id="PS50109"/>
    </source>
</evidence>
<dbReference type="InterPro" id="IPR003018">
    <property type="entry name" value="GAF"/>
</dbReference>
<dbReference type="Gene3D" id="3.30.565.10">
    <property type="entry name" value="Histidine kinase-like ATPase, C-terminal domain"/>
    <property type="match status" value="1"/>
</dbReference>
<dbReference type="SUPFAM" id="SSF52172">
    <property type="entry name" value="CheY-like"/>
    <property type="match status" value="1"/>
</dbReference>
<dbReference type="KEGG" id="pphe:PP2015_3807"/>
<keyword evidence="5 9" id="KW-0418">Kinase</keyword>
<dbReference type="CDD" id="cd00082">
    <property type="entry name" value="HisKA"/>
    <property type="match status" value="1"/>
</dbReference>
<dbReference type="InterPro" id="IPR029016">
    <property type="entry name" value="GAF-like_dom_sf"/>
</dbReference>
<evidence type="ECO:0000256" key="4">
    <source>
        <dbReference type="ARBA" id="ARBA00022679"/>
    </source>
</evidence>
<evidence type="ECO:0000259" key="8">
    <source>
        <dbReference type="PROSITE" id="PS50110"/>
    </source>
</evidence>
<evidence type="ECO:0000256" key="6">
    <source>
        <dbReference type="PROSITE-ProRule" id="PRU00169"/>
    </source>
</evidence>
<evidence type="ECO:0000313" key="10">
    <source>
        <dbReference type="Proteomes" id="UP000061457"/>
    </source>
</evidence>